<evidence type="ECO:0000313" key="13">
    <source>
        <dbReference type="Proteomes" id="UP000451233"/>
    </source>
</evidence>
<dbReference type="Gene3D" id="3.90.79.10">
    <property type="entry name" value="Nucleoside Triphosphate Pyrophosphohydrolase"/>
    <property type="match status" value="1"/>
</dbReference>
<dbReference type="EMBL" id="WVHS01000001">
    <property type="protein sequence ID" value="MXV13834.1"/>
    <property type="molecule type" value="Genomic_DNA"/>
</dbReference>
<gene>
    <name evidence="12" type="ORF">GS398_00840</name>
</gene>
<evidence type="ECO:0000256" key="2">
    <source>
        <dbReference type="ARBA" id="ARBA00001946"/>
    </source>
</evidence>
<feature type="binding site" evidence="9">
    <location>
        <position position="100"/>
    </location>
    <ligand>
        <name>Mg(2+)</name>
        <dbReference type="ChEBI" id="CHEBI:18420"/>
        <label>2</label>
    </ligand>
</feature>
<comment type="subunit">
    <text evidence="4">Homodimer.</text>
</comment>
<dbReference type="PROSITE" id="PS51462">
    <property type="entry name" value="NUDIX"/>
    <property type="match status" value="1"/>
</dbReference>
<dbReference type="GO" id="GO:0016818">
    <property type="term" value="F:hydrolase activity, acting on acid anhydrides, in phosphorus-containing anhydrides"/>
    <property type="evidence" value="ECO:0007669"/>
    <property type="project" value="InterPro"/>
</dbReference>
<feature type="binding site" evidence="9">
    <location>
        <position position="84"/>
    </location>
    <ligand>
        <name>Mg(2+)</name>
        <dbReference type="ChEBI" id="CHEBI:18420"/>
        <label>1</label>
    </ligand>
</feature>
<feature type="binding site" evidence="9">
    <location>
        <position position="104"/>
    </location>
    <ligand>
        <name>Mg(2+)</name>
        <dbReference type="ChEBI" id="CHEBI:18420"/>
        <label>2</label>
    </ligand>
</feature>
<comment type="catalytic activity">
    <reaction evidence="1">
        <text>GDP-alpha-D-mannose + H2O = alpha-D-mannose 1-phosphate + GMP + 2 H(+)</text>
        <dbReference type="Rhea" id="RHEA:27978"/>
        <dbReference type="ChEBI" id="CHEBI:15377"/>
        <dbReference type="ChEBI" id="CHEBI:15378"/>
        <dbReference type="ChEBI" id="CHEBI:57527"/>
        <dbReference type="ChEBI" id="CHEBI:58115"/>
        <dbReference type="ChEBI" id="CHEBI:58409"/>
    </reaction>
</comment>
<evidence type="ECO:0000256" key="3">
    <source>
        <dbReference type="ARBA" id="ARBA00007275"/>
    </source>
</evidence>
<dbReference type="InterPro" id="IPR000086">
    <property type="entry name" value="NUDIX_hydrolase_dom"/>
</dbReference>
<comment type="similarity">
    <text evidence="3">Belongs to the Nudix hydrolase family. NudK subfamily.</text>
</comment>
<dbReference type="CDD" id="cd24157">
    <property type="entry name" value="NUDIX_GDPMK"/>
    <property type="match status" value="1"/>
</dbReference>
<sequence length="194" mass="21414">MAIIRLHSRKTLSNERYPLETIECEYNTKDGRTVQKTVEVYQRPSACAILLYNPEQKTVVLSEQVRIATWCNGNPGGSVIEACAGLIDEGETPEEAVIREVEEELGYRIGEVEEIGKAYSSPGGNSELIYYFLGKYSPGQKVSAGGGAEGEEENITILEWSYQEAIGKLKSGEIQDAKTIILLQYAMLNEIISA</sequence>
<feature type="binding site" evidence="9">
    <location>
        <position position="153"/>
    </location>
    <ligand>
        <name>Mg(2+)</name>
        <dbReference type="ChEBI" id="CHEBI:18420"/>
        <label>1</label>
    </ligand>
</feature>
<dbReference type="InterPro" id="IPR015797">
    <property type="entry name" value="NUDIX_hydrolase-like_dom_sf"/>
</dbReference>
<organism evidence="12 13">
    <name type="scientific">Hufsiella ginkgonis</name>
    <dbReference type="NCBI Taxonomy" id="2695274"/>
    <lineage>
        <taxon>Bacteria</taxon>
        <taxon>Pseudomonadati</taxon>
        <taxon>Bacteroidota</taxon>
        <taxon>Sphingobacteriia</taxon>
        <taxon>Sphingobacteriales</taxon>
        <taxon>Sphingobacteriaceae</taxon>
        <taxon>Hufsiella</taxon>
    </lineage>
</organism>
<accession>A0A7K1XSA4</accession>
<dbReference type="InterPro" id="IPR004385">
    <property type="entry name" value="NDP_pyrophosphatase"/>
</dbReference>
<dbReference type="GO" id="GO:0005829">
    <property type="term" value="C:cytosol"/>
    <property type="evidence" value="ECO:0007669"/>
    <property type="project" value="TreeGrafter"/>
</dbReference>
<comment type="cofactor">
    <cofactor evidence="2 9">
        <name>Mg(2+)</name>
        <dbReference type="ChEBI" id="CHEBI:18420"/>
    </cofactor>
</comment>
<keyword evidence="13" id="KW-1185">Reference proteome</keyword>
<feature type="domain" description="Nudix hydrolase" evidence="11">
    <location>
        <begin position="42"/>
        <end position="182"/>
    </location>
</feature>
<dbReference type="AlphaFoldDB" id="A0A7K1XSA4"/>
<dbReference type="RefSeq" id="WP_160904862.1">
    <property type="nucleotide sequence ID" value="NZ_WVHS01000001.1"/>
</dbReference>
<dbReference type="InterPro" id="IPR020084">
    <property type="entry name" value="NUDIX_hydrolase_CS"/>
</dbReference>
<keyword evidence="6" id="KW-0378">Hydrolase</keyword>
<evidence type="ECO:0000259" key="11">
    <source>
        <dbReference type="PROSITE" id="PS51462"/>
    </source>
</evidence>
<evidence type="ECO:0000256" key="8">
    <source>
        <dbReference type="ARBA" id="ARBA00032272"/>
    </source>
</evidence>
<evidence type="ECO:0000256" key="1">
    <source>
        <dbReference type="ARBA" id="ARBA00000847"/>
    </source>
</evidence>
<dbReference type="GO" id="GO:0019693">
    <property type="term" value="P:ribose phosphate metabolic process"/>
    <property type="evidence" value="ECO:0007669"/>
    <property type="project" value="TreeGrafter"/>
</dbReference>
<evidence type="ECO:0000256" key="5">
    <source>
        <dbReference type="ARBA" id="ARBA00016377"/>
    </source>
</evidence>
<evidence type="ECO:0000256" key="6">
    <source>
        <dbReference type="ARBA" id="ARBA00022801"/>
    </source>
</evidence>
<reference evidence="12 13" key="1">
    <citation type="submission" date="2019-11" db="EMBL/GenBank/DDBJ databases">
        <title>Pedobacter sp. HMF7056 Genome sequencing and assembly.</title>
        <authorList>
            <person name="Kang H."/>
            <person name="Kim H."/>
            <person name="Joh K."/>
        </authorList>
    </citation>
    <scope>NUCLEOTIDE SEQUENCE [LARGE SCALE GENOMIC DNA]</scope>
    <source>
        <strain evidence="12 13">HMF7056</strain>
    </source>
</reference>
<keyword evidence="9" id="KW-0460">Magnesium</keyword>
<dbReference type="Pfam" id="PF00293">
    <property type="entry name" value="NUDIX"/>
    <property type="match status" value="1"/>
</dbReference>
<comment type="caution">
    <text evidence="12">The sequence shown here is derived from an EMBL/GenBank/DDBJ whole genome shotgun (WGS) entry which is preliminary data.</text>
</comment>
<evidence type="ECO:0000313" key="12">
    <source>
        <dbReference type="EMBL" id="MXV13834.1"/>
    </source>
</evidence>
<dbReference type="GO" id="GO:0046872">
    <property type="term" value="F:metal ion binding"/>
    <property type="evidence" value="ECO:0007669"/>
    <property type="project" value="UniProtKB-KW"/>
</dbReference>
<dbReference type="SUPFAM" id="SSF55811">
    <property type="entry name" value="Nudix"/>
    <property type="match status" value="1"/>
</dbReference>
<evidence type="ECO:0000256" key="10">
    <source>
        <dbReference type="PIRSR" id="PIRSR604385-3"/>
    </source>
</evidence>
<dbReference type="Proteomes" id="UP000451233">
    <property type="component" value="Unassembled WGS sequence"/>
</dbReference>
<dbReference type="PROSITE" id="PS00893">
    <property type="entry name" value="NUDIX_BOX"/>
    <property type="match status" value="1"/>
</dbReference>
<dbReference type="NCBIfam" id="TIGR00052">
    <property type="entry name" value="nudix-type nucleoside diphosphatase, YffH/AdpP family"/>
    <property type="match status" value="1"/>
</dbReference>
<dbReference type="PANTHER" id="PTHR11839:SF18">
    <property type="entry name" value="NUDIX HYDROLASE DOMAIN-CONTAINING PROTEIN"/>
    <property type="match status" value="1"/>
</dbReference>
<name>A0A7K1XSA4_9SPHI</name>
<evidence type="ECO:0000256" key="4">
    <source>
        <dbReference type="ARBA" id="ARBA00011738"/>
    </source>
</evidence>
<keyword evidence="9" id="KW-0479">Metal-binding</keyword>
<protein>
    <recommendedName>
        <fullName evidence="5">GDP-mannose pyrophosphatase</fullName>
    </recommendedName>
    <alternativeName>
        <fullName evidence="7">GDP-mannose hydrolase</fullName>
    </alternativeName>
    <alternativeName>
        <fullName evidence="8">GDPMK</fullName>
    </alternativeName>
</protein>
<dbReference type="PANTHER" id="PTHR11839">
    <property type="entry name" value="UDP/ADP-SUGAR PYROPHOSPHATASE"/>
    <property type="match status" value="1"/>
</dbReference>
<feature type="short sequence motif" description="Nudix box" evidence="10">
    <location>
        <begin position="85"/>
        <end position="107"/>
    </location>
</feature>
<dbReference type="GO" id="GO:0006753">
    <property type="term" value="P:nucleoside phosphate metabolic process"/>
    <property type="evidence" value="ECO:0007669"/>
    <property type="project" value="TreeGrafter"/>
</dbReference>
<evidence type="ECO:0000256" key="7">
    <source>
        <dbReference type="ARBA" id="ARBA00032162"/>
    </source>
</evidence>
<proteinExistence type="inferred from homology"/>
<evidence type="ECO:0000256" key="9">
    <source>
        <dbReference type="PIRSR" id="PIRSR604385-2"/>
    </source>
</evidence>